<dbReference type="SUPFAM" id="SSF47240">
    <property type="entry name" value="Ferritin-like"/>
    <property type="match status" value="1"/>
</dbReference>
<dbReference type="RefSeq" id="WP_011943067.1">
    <property type="nucleotide sequence ID" value="NC_009486.1"/>
</dbReference>
<dbReference type="AlphaFoldDB" id="A5IJS4"/>
<evidence type="ECO:0000256" key="6">
    <source>
        <dbReference type="SAM" id="Phobius"/>
    </source>
</evidence>
<reference evidence="7 8" key="2">
    <citation type="journal article" date="2009" name="Proc. Natl. Acad. Sci. U.S.A.">
        <title>On the chimeric nature, thermophilic origin, and phylogenetic placement of the Thermotogales.</title>
        <authorList>
            <person name="Zhaxybayeva O."/>
            <person name="Swithers K.S."/>
            <person name="Lapierre P."/>
            <person name="Fournier G.P."/>
            <person name="Bickhart D.M."/>
            <person name="DeBoy R.T."/>
            <person name="Nelson K.E."/>
            <person name="Nesbo C.L."/>
            <person name="Doolittle W.F."/>
            <person name="Gogarten J.P."/>
            <person name="Noll K.M."/>
        </authorList>
    </citation>
    <scope>NUCLEOTIDE SEQUENCE [LARGE SCALE GENOMIC DNA]</scope>
    <source>
        <strain evidence="8">ATCC BAA-488 / DSM 13995 / JCM 10881 / RKU-1</strain>
    </source>
</reference>
<comment type="subcellular location">
    <subcellularLocation>
        <location evidence="1">Endomembrane system</location>
        <topology evidence="1">Multi-pass membrane protein</topology>
    </subcellularLocation>
</comment>
<evidence type="ECO:0000313" key="8">
    <source>
        <dbReference type="Proteomes" id="UP000006558"/>
    </source>
</evidence>
<dbReference type="CDD" id="cd02431">
    <property type="entry name" value="Ferritin_CCC1_C"/>
    <property type="match status" value="1"/>
</dbReference>
<name>A5IJS4_THEP1</name>
<dbReference type="GO" id="GO:0005384">
    <property type="term" value="F:manganese ion transmembrane transporter activity"/>
    <property type="evidence" value="ECO:0007669"/>
    <property type="project" value="InterPro"/>
</dbReference>
<dbReference type="Pfam" id="PF01988">
    <property type="entry name" value="VIT1"/>
    <property type="match status" value="1"/>
</dbReference>
<evidence type="ECO:0000256" key="1">
    <source>
        <dbReference type="ARBA" id="ARBA00004127"/>
    </source>
</evidence>
<dbReference type="eggNOG" id="COG1633">
    <property type="taxonomic scope" value="Bacteria"/>
</dbReference>
<dbReference type="HOGENOM" id="CLU_065373_1_0_0"/>
<dbReference type="GO" id="GO:0030026">
    <property type="term" value="P:intracellular manganese ion homeostasis"/>
    <property type="evidence" value="ECO:0007669"/>
    <property type="project" value="InterPro"/>
</dbReference>
<dbReference type="InterPro" id="IPR009078">
    <property type="entry name" value="Ferritin-like_SF"/>
</dbReference>
<keyword evidence="4 6" id="KW-0472">Membrane</keyword>
<dbReference type="Proteomes" id="UP000006558">
    <property type="component" value="Chromosome"/>
</dbReference>
<dbReference type="eggNOG" id="COG1814">
    <property type="taxonomic scope" value="Bacteria"/>
</dbReference>
<feature type="transmembrane region" description="Helical" evidence="6">
    <location>
        <begin position="158"/>
        <end position="176"/>
    </location>
</feature>
<dbReference type="GO" id="GO:0012505">
    <property type="term" value="C:endomembrane system"/>
    <property type="evidence" value="ECO:0007669"/>
    <property type="project" value="UniProtKB-SubCell"/>
</dbReference>
<accession>A5IJS4</accession>
<proteinExistence type="predicted"/>
<dbReference type="PANTHER" id="PTHR31851">
    <property type="entry name" value="FE(2+)/MN(2+) TRANSPORTER PCL1"/>
    <property type="match status" value="1"/>
</dbReference>
<dbReference type="InterPro" id="IPR008217">
    <property type="entry name" value="Ccc1_fam"/>
</dbReference>
<dbReference type="InterPro" id="IPR036259">
    <property type="entry name" value="MFS_trans_sf"/>
</dbReference>
<evidence type="ECO:0000256" key="3">
    <source>
        <dbReference type="ARBA" id="ARBA00022989"/>
    </source>
</evidence>
<dbReference type="EMBL" id="CP000702">
    <property type="protein sequence ID" value="ABQ46447.1"/>
    <property type="molecule type" value="Genomic_DNA"/>
</dbReference>
<evidence type="ECO:0008006" key="9">
    <source>
        <dbReference type="Google" id="ProtNLM"/>
    </source>
</evidence>
<evidence type="ECO:0000313" key="7">
    <source>
        <dbReference type="EMBL" id="ABQ46447.1"/>
    </source>
</evidence>
<dbReference type="InterPro" id="IPR039376">
    <property type="entry name" value="Ferritin_CCC1_N"/>
</dbReference>
<dbReference type="STRING" id="390874.Tpet_0423"/>
<keyword evidence="3 6" id="KW-1133">Transmembrane helix</keyword>
<keyword evidence="5" id="KW-0175">Coiled coil</keyword>
<protein>
    <recommendedName>
        <fullName evidence="9">Rubrerythrin diiron-binding domain-containing protein</fullName>
    </recommendedName>
</protein>
<evidence type="ECO:0000256" key="4">
    <source>
        <dbReference type="ARBA" id="ARBA00023136"/>
    </source>
</evidence>
<evidence type="ECO:0000256" key="2">
    <source>
        <dbReference type="ARBA" id="ARBA00022692"/>
    </source>
</evidence>
<feature type="transmembrane region" description="Helical" evidence="6">
    <location>
        <begin position="196"/>
        <end position="218"/>
    </location>
</feature>
<dbReference type="KEGG" id="tpt:Tpet_0423"/>
<sequence length="284" mass="32070">MKEILDFQKNEITEYHVYRKLSKRTNKKNAEILLAIAEDEKSHYEKLKNITGKDVKPSYIRMFWYSLLSVLFGLTFTLKLMENNEKKAERAYERLEKEYPEVVHILKDEEKHEEELLNMLDEERLNYVSSMVLGLNDALVELTGALAGLTFAFQNTKIVGLSGLITGIAAAFSMAASEYLSQRAEEGSGESKPLKAAIYTGIAYIVTVAVLVAPYLILKNPFLSLVLTLTGAVLIVLLFTFFVSVVKEKDFAKYFLEMFLLSFGVAGFSFLVGILARKIFGIEI</sequence>
<evidence type="ECO:0000256" key="5">
    <source>
        <dbReference type="SAM" id="Coils"/>
    </source>
</evidence>
<dbReference type="CDD" id="cd01044">
    <property type="entry name" value="Ferritin_CCC1_N"/>
    <property type="match status" value="1"/>
</dbReference>
<keyword evidence="2 6" id="KW-0812">Transmembrane</keyword>
<feature type="transmembrane region" description="Helical" evidence="6">
    <location>
        <begin position="62"/>
        <end position="81"/>
    </location>
</feature>
<dbReference type="SUPFAM" id="SSF103473">
    <property type="entry name" value="MFS general substrate transporter"/>
    <property type="match status" value="1"/>
</dbReference>
<organism evidence="7 8">
    <name type="scientific">Thermotoga petrophila (strain ATCC BAA-488 / DSM 13995 / JCM 10881 / RKU-1)</name>
    <dbReference type="NCBI Taxonomy" id="390874"/>
    <lineage>
        <taxon>Bacteria</taxon>
        <taxon>Thermotogati</taxon>
        <taxon>Thermotogota</taxon>
        <taxon>Thermotogae</taxon>
        <taxon>Thermotogales</taxon>
        <taxon>Thermotogaceae</taxon>
        <taxon>Thermotoga</taxon>
    </lineage>
</organism>
<feature type="coiled-coil region" evidence="5">
    <location>
        <begin position="78"/>
        <end position="126"/>
    </location>
</feature>
<feature type="transmembrane region" description="Helical" evidence="6">
    <location>
        <begin position="225"/>
        <end position="246"/>
    </location>
</feature>
<feature type="transmembrane region" description="Helical" evidence="6">
    <location>
        <begin position="258"/>
        <end position="276"/>
    </location>
</feature>
<reference evidence="8" key="1">
    <citation type="submission" date="2007-05" db="EMBL/GenBank/DDBJ databases">
        <title>Complete sequence of Thermotoga petrophila RKU-1.</title>
        <authorList>
            <consortium name="US DOE Joint Genome Institute"/>
            <person name="Copeland A."/>
            <person name="Lucas S."/>
            <person name="Lapidus A."/>
            <person name="Barry K."/>
            <person name="Glavina del Rio T."/>
            <person name="Dalin E."/>
            <person name="Tice H."/>
            <person name="Pitluck S."/>
            <person name="Sims D."/>
            <person name="Brettin T."/>
            <person name="Bruce D."/>
            <person name="Detter J.C."/>
            <person name="Han C."/>
            <person name="Tapia R."/>
            <person name="Schmutz J."/>
            <person name="Larimer F."/>
            <person name="Land M."/>
            <person name="Hauser L."/>
            <person name="Kyrpides N."/>
            <person name="Mikhailova N."/>
            <person name="Nelson K."/>
            <person name="Gogarten J.P."/>
            <person name="Noll K."/>
            <person name="Richardson P."/>
        </authorList>
    </citation>
    <scope>NUCLEOTIDE SEQUENCE [LARGE SCALE GENOMIC DNA]</scope>
    <source>
        <strain evidence="8">ATCC BAA-488 / DSM 13995 / JCM 10881 / RKU-1</strain>
    </source>
</reference>
<gene>
    <name evidence="7" type="ordered locus">Tpet_0423</name>
</gene>